<comment type="catalytic activity">
    <reaction evidence="24">
        <text>a ganglioside GM1 (d18:1(4E)) + CMP-N-acetyl-beta-neuraminate = a ganglioside GD1a (d18:1(4E)) + CMP + H(+)</text>
        <dbReference type="Rhea" id="RHEA:18021"/>
        <dbReference type="ChEBI" id="CHEBI:15378"/>
        <dbReference type="ChEBI" id="CHEBI:57812"/>
        <dbReference type="ChEBI" id="CHEBI:60377"/>
        <dbReference type="ChEBI" id="CHEBI:77709"/>
        <dbReference type="ChEBI" id="CHEBI:78445"/>
        <dbReference type="EC" id="2.4.3.2"/>
    </reaction>
    <physiologicalReaction direction="left-to-right" evidence="24">
        <dbReference type="Rhea" id="RHEA:18022"/>
    </physiologicalReaction>
</comment>
<evidence type="ECO:0000256" key="1">
    <source>
        <dbReference type="ARBA" id="ARBA00004447"/>
    </source>
</evidence>
<evidence type="ECO:0000256" key="6">
    <source>
        <dbReference type="ARBA" id="ARBA00022525"/>
    </source>
</evidence>
<dbReference type="PANTHER" id="PTHR46032">
    <property type="entry name" value="ALPHA-2,3-SIALYLTRANSFERASE ST3GAL I ISOFORM X1"/>
    <property type="match status" value="1"/>
</dbReference>
<evidence type="ECO:0000256" key="22">
    <source>
        <dbReference type="ARBA" id="ARBA00042991"/>
    </source>
</evidence>
<keyword evidence="9" id="KW-0812">Transmembrane</keyword>
<dbReference type="GO" id="GO:0006629">
    <property type="term" value="P:lipid metabolic process"/>
    <property type="evidence" value="ECO:0007669"/>
    <property type="project" value="UniProtKB-KW"/>
</dbReference>
<comment type="similarity">
    <text evidence="5">Belongs to the glycosyltransferase 29 family.</text>
</comment>
<evidence type="ECO:0000256" key="7">
    <source>
        <dbReference type="ARBA" id="ARBA00022676"/>
    </source>
</evidence>
<evidence type="ECO:0000256" key="12">
    <source>
        <dbReference type="ARBA" id="ARBA00023034"/>
    </source>
</evidence>
<dbReference type="PIRSF" id="PIRSF005557">
    <property type="entry name" value="Sialyl_trans"/>
    <property type="match status" value="1"/>
</dbReference>
<evidence type="ECO:0000256" key="18">
    <source>
        <dbReference type="ARBA" id="ARBA00039106"/>
    </source>
</evidence>
<dbReference type="GO" id="GO:0032580">
    <property type="term" value="C:Golgi cisterna membrane"/>
    <property type="evidence" value="ECO:0007669"/>
    <property type="project" value="UniProtKB-SubCell"/>
</dbReference>
<evidence type="ECO:0000256" key="27">
    <source>
        <dbReference type="ARBA" id="ARBA00052027"/>
    </source>
</evidence>
<comment type="catalytic activity">
    <reaction evidence="27">
        <text>a globoside GalGb4Cer + CMP-N-acetyl-beta-neuraminate = a globoside MSGG + CMP + H(+)</text>
        <dbReference type="Rhea" id="RHEA:65372"/>
        <dbReference type="ChEBI" id="CHEBI:15378"/>
        <dbReference type="ChEBI" id="CHEBI:57812"/>
        <dbReference type="ChEBI" id="CHEBI:60377"/>
        <dbReference type="ChEBI" id="CHEBI:140623"/>
        <dbReference type="ChEBI" id="CHEBI:140691"/>
    </reaction>
    <physiologicalReaction direction="left-to-right" evidence="27">
        <dbReference type="Rhea" id="RHEA:65373"/>
    </physiologicalReaction>
</comment>
<proteinExistence type="inferred from homology"/>
<evidence type="ECO:0000256" key="29">
    <source>
        <dbReference type="ARBA" id="ARBA00072809"/>
    </source>
</evidence>
<comment type="pathway">
    <text evidence="4">Glycolipid biosynthesis.</text>
</comment>
<evidence type="ECO:0000256" key="30">
    <source>
        <dbReference type="ARBA" id="ARBA00081228"/>
    </source>
</evidence>
<dbReference type="Pfam" id="PF00777">
    <property type="entry name" value="Glyco_transf_29"/>
    <property type="match status" value="1"/>
</dbReference>
<evidence type="ECO:0000256" key="21">
    <source>
        <dbReference type="ARBA" id="ARBA00042990"/>
    </source>
</evidence>
<keyword evidence="15" id="KW-1015">Disulfide bond</keyword>
<evidence type="ECO:0000256" key="19">
    <source>
        <dbReference type="ARBA" id="ARBA00039107"/>
    </source>
</evidence>
<accession>A0A8B9SCV4</accession>
<dbReference type="AlphaFoldDB" id="A0A8B9SCV4"/>
<keyword evidence="36" id="KW-1185">Reference proteome</keyword>
<feature type="binding site" evidence="33">
    <location>
        <position position="302"/>
    </location>
    <ligand>
        <name>substrate</name>
    </ligand>
</feature>
<protein>
    <recommendedName>
        <fullName evidence="29">CMP-N-acetylneuraminate-beta-galactosamide-alpha-2,3-sialyltransferase 2</fullName>
        <ecNumber evidence="18">2.4.3.2</ecNumber>
        <ecNumber evidence="19">2.4.3.4</ecNumber>
    </recommendedName>
    <alternativeName>
        <fullName evidence="22">Gal-NAc6S</fullName>
    </alternativeName>
    <alternativeName>
        <fullName evidence="20">Gal-beta-1,3-GalNAc-alpha-2,3-sialyltransferase</fullName>
    </alternativeName>
    <alternativeName>
        <fullName evidence="21">Monosialoganglioside sialyltransferase</fullName>
    </alternativeName>
    <alternativeName>
        <fullName evidence="30">ST3Gal II</fullName>
    </alternativeName>
    <alternativeName>
        <fullName evidence="31">ST3GalA.2</fullName>
    </alternativeName>
    <alternativeName>
        <fullName evidence="32">Sialyltransferase 4B</fullName>
    </alternativeName>
</protein>
<dbReference type="InterPro" id="IPR051757">
    <property type="entry name" value="Beta-gal_alpha2-3_sialyltrans"/>
</dbReference>
<feature type="binding site" evidence="33">
    <location>
        <position position="256"/>
    </location>
    <ligand>
        <name>substrate</name>
    </ligand>
</feature>
<evidence type="ECO:0000256" key="5">
    <source>
        <dbReference type="ARBA" id="ARBA00006003"/>
    </source>
</evidence>
<dbReference type="GO" id="GO:0005576">
    <property type="term" value="C:extracellular region"/>
    <property type="evidence" value="ECO:0007669"/>
    <property type="project" value="UniProtKB-SubCell"/>
</dbReference>
<evidence type="ECO:0000256" key="25">
    <source>
        <dbReference type="ARBA" id="ARBA00043816"/>
    </source>
</evidence>
<dbReference type="InterPro" id="IPR038578">
    <property type="entry name" value="GT29-like_sf"/>
</dbReference>
<evidence type="ECO:0000256" key="13">
    <source>
        <dbReference type="ARBA" id="ARBA00023098"/>
    </source>
</evidence>
<dbReference type="PANTHER" id="PTHR46032:SF1">
    <property type="entry name" value="ST3 BETA-GALACTOSIDE ALPHA-2,3-SIALYLTRANSFERASE 1"/>
    <property type="match status" value="1"/>
</dbReference>
<evidence type="ECO:0000256" key="14">
    <source>
        <dbReference type="ARBA" id="ARBA00023136"/>
    </source>
</evidence>
<evidence type="ECO:0000256" key="28">
    <source>
        <dbReference type="ARBA" id="ARBA00062545"/>
    </source>
</evidence>
<dbReference type="Gene3D" id="3.90.1480.20">
    <property type="entry name" value="Glycosyl transferase family 29"/>
    <property type="match status" value="1"/>
</dbReference>
<feature type="binding site" evidence="33">
    <location>
        <position position="285"/>
    </location>
    <ligand>
        <name>substrate</name>
    </ligand>
</feature>
<dbReference type="InterPro" id="IPR001675">
    <property type="entry name" value="Glyco_trans_29"/>
</dbReference>
<dbReference type="EC" id="2.4.3.2" evidence="18"/>
<reference evidence="35" key="1">
    <citation type="submission" date="2025-08" db="UniProtKB">
        <authorList>
            <consortium name="Ensembl"/>
        </authorList>
    </citation>
    <scope>IDENTIFICATION</scope>
</reference>
<reference evidence="35" key="2">
    <citation type="submission" date="2025-09" db="UniProtKB">
        <authorList>
            <consortium name="Ensembl"/>
        </authorList>
    </citation>
    <scope>IDENTIFICATION</scope>
</reference>
<evidence type="ECO:0000256" key="17">
    <source>
        <dbReference type="ARBA" id="ARBA00036292"/>
    </source>
</evidence>
<sequence length="324" mass="36587">MMCRKRAQVLVALCLVLFLWQYFRAPTASIGRFFWSPSLLDARLEPLVTAHCTVSVNSSAWFKARYDAAVGPLLTVQAQDLSPDVIRWWLKLQGSQSGAQLQATIQSLFAILPSPTSSTWAAAQCRTCAVVGNSGRLKGSSHGPQIDSHDWVLRMNRAKIAGFEVDVGMRTTHHFMYPESAVNLWPGVHLVLVPFKPLDLKWVASAFSTGELTHTYTRVKQFIKADRNKVLILSPAFLKYIHDNWTQHHGKYPSTGFTALLFALHACQQVSVFGFGADTKGNWHHYWEENRYSGAFRRTKVHDADVEFSIIKRLAAEGRIFFYE</sequence>
<evidence type="ECO:0000256" key="20">
    <source>
        <dbReference type="ARBA" id="ARBA00042448"/>
    </source>
</evidence>
<evidence type="ECO:0000256" key="33">
    <source>
        <dbReference type="PIRSR" id="PIRSR005557-1"/>
    </source>
</evidence>
<dbReference type="Proteomes" id="UP000694424">
    <property type="component" value="Unplaced"/>
</dbReference>
<evidence type="ECO:0000256" key="31">
    <source>
        <dbReference type="ARBA" id="ARBA00081332"/>
    </source>
</evidence>
<feature type="disulfide bond" evidence="34">
    <location>
        <begin position="128"/>
        <end position="267"/>
    </location>
</feature>
<feature type="binding site" evidence="33">
    <location>
        <position position="216"/>
    </location>
    <ligand>
        <name>substrate</name>
    </ligand>
</feature>
<evidence type="ECO:0000256" key="8">
    <source>
        <dbReference type="ARBA" id="ARBA00022679"/>
    </source>
</evidence>
<keyword evidence="8" id="KW-0808">Transferase</keyword>
<keyword evidence="11" id="KW-1133">Transmembrane helix</keyword>
<comment type="catalytic activity">
    <reaction evidence="26">
        <text>ganglioside GM1 (d18:1(4E)/18:0) + CMP-N-acetyl-beta-neuraminate = ganglioside GD1a (18:1(4E)/18:0) + CMP + H(+)</text>
        <dbReference type="Rhea" id="RHEA:48248"/>
        <dbReference type="ChEBI" id="CHEBI:15378"/>
        <dbReference type="ChEBI" id="CHEBI:57812"/>
        <dbReference type="ChEBI" id="CHEBI:60377"/>
        <dbReference type="ChEBI" id="CHEBI:73110"/>
        <dbReference type="ChEBI" id="CHEBI:90153"/>
    </reaction>
    <physiologicalReaction direction="left-to-right" evidence="26">
        <dbReference type="Rhea" id="RHEA:48249"/>
    </physiologicalReaction>
</comment>
<dbReference type="EC" id="2.4.3.4" evidence="19"/>
<evidence type="ECO:0000256" key="16">
    <source>
        <dbReference type="ARBA" id="ARBA00023180"/>
    </source>
</evidence>
<feature type="binding site" evidence="33">
    <location>
        <position position="133"/>
    </location>
    <ligand>
        <name>substrate</name>
    </ligand>
</feature>
<evidence type="ECO:0000313" key="35">
    <source>
        <dbReference type="Ensembl" id="ENSAOWP00000021767.1"/>
    </source>
</evidence>
<evidence type="ECO:0000256" key="32">
    <source>
        <dbReference type="ARBA" id="ARBA00082805"/>
    </source>
</evidence>
<evidence type="ECO:0000256" key="26">
    <source>
        <dbReference type="ARBA" id="ARBA00047509"/>
    </source>
</evidence>
<evidence type="ECO:0000256" key="11">
    <source>
        <dbReference type="ARBA" id="ARBA00022989"/>
    </source>
</evidence>
<dbReference type="FunFam" id="3.90.1480.20:FF:000002">
    <property type="entry name" value="CMP-N-acetylneuraminate-beta-galactosamide- alpha-2,3-sialyltransferase 2"/>
    <property type="match status" value="1"/>
</dbReference>
<dbReference type="CDD" id="cd23966">
    <property type="entry name" value="GT29_ST3GAL1_2"/>
    <property type="match status" value="1"/>
</dbReference>
<dbReference type="GO" id="GO:0003836">
    <property type="term" value="F:beta-galactoside (CMP) alpha-2,3-sialyltransferase activity"/>
    <property type="evidence" value="ECO:0007669"/>
    <property type="project" value="UniProtKB-EC"/>
</dbReference>
<keyword evidence="10" id="KW-0735">Signal-anchor</keyword>
<evidence type="ECO:0000256" key="23">
    <source>
        <dbReference type="ARBA" id="ARBA00043673"/>
    </source>
</evidence>
<organism evidence="35 36">
    <name type="scientific">Apteryx owenii</name>
    <name type="common">Little spotted kiwi</name>
    <dbReference type="NCBI Taxonomy" id="8824"/>
    <lineage>
        <taxon>Eukaryota</taxon>
        <taxon>Metazoa</taxon>
        <taxon>Chordata</taxon>
        <taxon>Craniata</taxon>
        <taxon>Vertebrata</taxon>
        <taxon>Euteleostomi</taxon>
        <taxon>Archelosauria</taxon>
        <taxon>Archosauria</taxon>
        <taxon>Dinosauria</taxon>
        <taxon>Saurischia</taxon>
        <taxon>Theropoda</taxon>
        <taxon>Coelurosauria</taxon>
        <taxon>Aves</taxon>
        <taxon>Palaeognathae</taxon>
        <taxon>Apterygiformes</taxon>
        <taxon>Apterygidae</taxon>
        <taxon>Apteryx</taxon>
    </lineage>
</organism>
<keyword evidence="7" id="KW-0328">Glycosyltransferase</keyword>
<evidence type="ECO:0000256" key="4">
    <source>
        <dbReference type="ARBA" id="ARBA00004934"/>
    </source>
</evidence>
<evidence type="ECO:0000256" key="9">
    <source>
        <dbReference type="ARBA" id="ARBA00022692"/>
    </source>
</evidence>
<evidence type="ECO:0000313" key="36">
    <source>
        <dbReference type="Proteomes" id="UP000694424"/>
    </source>
</evidence>
<feature type="binding site" evidence="33">
    <location>
        <position position="252"/>
    </location>
    <ligand>
        <name>substrate</name>
    </ligand>
</feature>
<comment type="subunit">
    <text evidence="28">Homodimer; disulfide-linked. Homodimer formation occurs in the endoplasmic reticulum.</text>
</comment>
<dbReference type="Ensembl" id="ENSAOWT00000024650.1">
    <property type="protein sequence ID" value="ENSAOWP00000021767.1"/>
    <property type="gene ID" value="ENSAOWG00000014724.1"/>
</dbReference>
<comment type="pathway">
    <text evidence="3">Protein modification; protein glycosylation.</text>
</comment>
<keyword evidence="12" id="KW-0333">Golgi apparatus</keyword>
<evidence type="ECO:0000256" key="15">
    <source>
        <dbReference type="ARBA" id="ARBA00023157"/>
    </source>
</evidence>
<evidence type="ECO:0000256" key="34">
    <source>
        <dbReference type="PIRSR" id="PIRSR005557-2"/>
    </source>
</evidence>
<dbReference type="GO" id="GO:0097503">
    <property type="term" value="P:sialylation"/>
    <property type="evidence" value="ECO:0007669"/>
    <property type="project" value="TreeGrafter"/>
</dbReference>
<dbReference type="InterPro" id="IPR012163">
    <property type="entry name" value="Sialyl_trans"/>
</dbReference>
<name>A0A8B9SCV4_APTOW</name>
<feature type="binding site" evidence="33">
    <location>
        <position position="276"/>
    </location>
    <ligand>
        <name>substrate</name>
    </ligand>
</feature>
<dbReference type="GO" id="GO:0047288">
    <property type="term" value="F:beta-D-galactosyl-(1-&gt;3)-N-acetyl-beta-D-galactosaminide alpha-2,3- sialyltransferase"/>
    <property type="evidence" value="ECO:0007669"/>
    <property type="project" value="UniProtKB-EC"/>
</dbReference>
<evidence type="ECO:0000256" key="2">
    <source>
        <dbReference type="ARBA" id="ARBA00004613"/>
    </source>
</evidence>
<comment type="catalytic activity">
    <reaction evidence="17">
        <text>a beta-D-galactosyl-(1-&gt;3)-N-acetyl-alpha-D-galactosaminyl derivative + CMP-N-acetyl-beta-neuraminate = an N-acetyl-alpha-neuraminyl-(2-&gt;3)-beta-D-galactosyl-(1-&gt;3)-N-acetyl-alpha-D-galactosaminyl derivative + CMP + H(+)</text>
        <dbReference type="Rhea" id="RHEA:21616"/>
        <dbReference type="ChEBI" id="CHEBI:15378"/>
        <dbReference type="ChEBI" id="CHEBI:57812"/>
        <dbReference type="ChEBI" id="CHEBI:60377"/>
        <dbReference type="ChEBI" id="CHEBI:133470"/>
        <dbReference type="ChEBI" id="CHEBI:139596"/>
        <dbReference type="EC" id="2.4.3.4"/>
    </reaction>
    <physiologicalReaction direction="left-to-right" evidence="17">
        <dbReference type="Rhea" id="RHEA:21617"/>
    </physiologicalReaction>
</comment>
<keyword evidence="6" id="KW-0964">Secreted</keyword>
<keyword evidence="14" id="KW-0472">Membrane</keyword>
<comment type="subcellular location">
    <subcellularLocation>
        <location evidence="1">Golgi apparatus</location>
        <location evidence="1">Golgi stack membrane</location>
        <topology evidence="1">Single-pass type II membrane protein</topology>
    </subcellularLocation>
    <subcellularLocation>
        <location evidence="2">Secreted</location>
    </subcellularLocation>
</comment>
<feature type="binding site" evidence="33">
    <location>
        <position position="156"/>
    </location>
    <ligand>
        <name>substrate</name>
    </ligand>
</feature>
<comment type="catalytic activity">
    <reaction evidence="25">
        <text>a ganglioside GA1 + CMP-N-acetyl-beta-neuraminate = a ganglioside GM1b + CMP + H(+)</text>
        <dbReference type="Rhea" id="RHEA:48244"/>
        <dbReference type="ChEBI" id="CHEBI:15378"/>
        <dbReference type="ChEBI" id="CHEBI:57812"/>
        <dbReference type="ChEBI" id="CHEBI:60377"/>
        <dbReference type="ChEBI" id="CHEBI:88069"/>
        <dbReference type="ChEBI" id="CHEBI:90151"/>
    </reaction>
    <physiologicalReaction direction="left-to-right" evidence="25">
        <dbReference type="Rhea" id="RHEA:48245"/>
    </physiologicalReaction>
</comment>
<evidence type="ECO:0000256" key="3">
    <source>
        <dbReference type="ARBA" id="ARBA00004922"/>
    </source>
</evidence>
<evidence type="ECO:0000256" key="24">
    <source>
        <dbReference type="ARBA" id="ARBA00043773"/>
    </source>
</evidence>
<feature type="binding site" evidence="33">
    <location>
        <position position="93"/>
    </location>
    <ligand>
        <name>substrate</name>
    </ligand>
</feature>
<keyword evidence="13" id="KW-0443">Lipid metabolism</keyword>
<evidence type="ECO:0000256" key="10">
    <source>
        <dbReference type="ARBA" id="ARBA00022968"/>
    </source>
</evidence>
<comment type="catalytic activity">
    <reaction evidence="23">
        <text>a ganglioside GA1 (d18:1(4E)) + CMP-N-acetyl-beta-neuraminate = a ganglioside GM1b (d18:1(4E)) + CMP + H(+)</text>
        <dbReference type="Rhea" id="RHEA:47560"/>
        <dbReference type="ChEBI" id="CHEBI:15378"/>
        <dbReference type="ChEBI" id="CHEBI:27938"/>
        <dbReference type="ChEBI" id="CHEBI:57812"/>
        <dbReference type="ChEBI" id="CHEBI:60377"/>
        <dbReference type="ChEBI" id="CHEBI:78568"/>
    </reaction>
    <physiologicalReaction direction="left-to-right" evidence="23">
        <dbReference type="Rhea" id="RHEA:47561"/>
    </physiologicalReaction>
</comment>
<keyword evidence="16" id="KW-0325">Glycoprotein</keyword>